<dbReference type="PANTHER" id="PTHR30538:SF1">
    <property type="entry name" value="L-LYSINE 2,3-AMINOMUTASE"/>
    <property type="match status" value="1"/>
</dbReference>
<dbReference type="GO" id="GO:0051539">
    <property type="term" value="F:4 iron, 4 sulfur cluster binding"/>
    <property type="evidence" value="ECO:0007669"/>
    <property type="project" value="UniProtKB-KW"/>
</dbReference>
<reference evidence="14 15" key="1">
    <citation type="submission" date="2020-08" db="EMBL/GenBank/DDBJ databases">
        <title>Genomic Encyclopedia of Type Strains, Phase IV (KMG-IV): sequencing the most valuable type-strain genomes for metagenomic binning, comparative biology and taxonomic classification.</title>
        <authorList>
            <person name="Goeker M."/>
        </authorList>
    </citation>
    <scope>NUCLEOTIDE SEQUENCE [LARGE SCALE GENOMIC DNA]</scope>
    <source>
        <strain evidence="14 15">DSM 11590</strain>
    </source>
</reference>
<keyword evidence="6 11" id="KW-0479">Metal-binding</keyword>
<protein>
    <submittedName>
        <fullName evidence="14">Lysine 2,3-aminomutase</fullName>
        <ecNumber evidence="14">5.4.3.2</ecNumber>
    </submittedName>
</protein>
<evidence type="ECO:0000256" key="12">
    <source>
        <dbReference type="PIRSR" id="PIRSR603739-50"/>
    </source>
</evidence>
<feature type="binding site" evidence="11">
    <location>
        <position position="97"/>
    </location>
    <ligand>
        <name>[4Fe-4S] cluster</name>
        <dbReference type="ChEBI" id="CHEBI:49883"/>
        <note>4Fe-4S-S-AdoMet</note>
    </ligand>
</feature>
<dbReference type="InterPro" id="IPR003739">
    <property type="entry name" value="Lys_aminomutase/Glu_NH3_mut"/>
</dbReference>
<evidence type="ECO:0000313" key="15">
    <source>
        <dbReference type="Proteomes" id="UP000544872"/>
    </source>
</evidence>
<comment type="similarity">
    <text evidence="3">Belongs to the radical SAM superfamily. KamA family.</text>
</comment>
<dbReference type="InterPro" id="IPR022447">
    <property type="entry name" value="Lys_aminomutase-rel"/>
</dbReference>
<organism evidence="14 15">
    <name type="scientific">Novispirillum itersonii</name>
    <name type="common">Aquaspirillum itersonii</name>
    <dbReference type="NCBI Taxonomy" id="189"/>
    <lineage>
        <taxon>Bacteria</taxon>
        <taxon>Pseudomonadati</taxon>
        <taxon>Pseudomonadota</taxon>
        <taxon>Alphaproteobacteria</taxon>
        <taxon>Rhodospirillales</taxon>
        <taxon>Novispirillaceae</taxon>
        <taxon>Novispirillum</taxon>
    </lineage>
</organism>
<evidence type="ECO:0000256" key="5">
    <source>
        <dbReference type="ARBA" id="ARBA00022691"/>
    </source>
</evidence>
<dbReference type="NCBIfam" id="TIGR00238">
    <property type="entry name" value="KamA family radical SAM protein"/>
    <property type="match status" value="1"/>
</dbReference>
<dbReference type="GO" id="GO:0050066">
    <property type="term" value="F:L-lysine 2,3-aminomutase activity"/>
    <property type="evidence" value="ECO:0007669"/>
    <property type="project" value="UniProtKB-EC"/>
</dbReference>
<keyword evidence="7 12" id="KW-0663">Pyridoxal phosphate</keyword>
<evidence type="ECO:0000256" key="1">
    <source>
        <dbReference type="ARBA" id="ARBA00001933"/>
    </source>
</evidence>
<keyword evidence="4 11" id="KW-0004">4Fe-4S</keyword>
<feature type="binding site" evidence="11">
    <location>
        <position position="104"/>
    </location>
    <ligand>
        <name>[4Fe-4S] cluster</name>
        <dbReference type="ChEBI" id="CHEBI:49883"/>
        <note>4Fe-4S-S-AdoMet</note>
    </ligand>
</feature>
<comment type="cofactor">
    <cofactor evidence="2">
        <name>[4Fe-4S] cluster</name>
        <dbReference type="ChEBI" id="CHEBI:49883"/>
    </cofactor>
</comment>
<keyword evidence="9 11" id="KW-0411">Iron-sulfur</keyword>
<proteinExistence type="inferred from homology"/>
<evidence type="ECO:0000256" key="9">
    <source>
        <dbReference type="ARBA" id="ARBA00023014"/>
    </source>
</evidence>
<dbReference type="SUPFAM" id="SSF102114">
    <property type="entry name" value="Radical SAM enzymes"/>
    <property type="match status" value="1"/>
</dbReference>
<evidence type="ECO:0000256" key="8">
    <source>
        <dbReference type="ARBA" id="ARBA00023004"/>
    </source>
</evidence>
<dbReference type="InterPro" id="IPR007197">
    <property type="entry name" value="rSAM"/>
</dbReference>
<evidence type="ECO:0000259" key="13">
    <source>
        <dbReference type="PROSITE" id="PS51918"/>
    </source>
</evidence>
<evidence type="ECO:0000256" key="7">
    <source>
        <dbReference type="ARBA" id="ARBA00022898"/>
    </source>
</evidence>
<dbReference type="EMBL" id="JACIIX010000005">
    <property type="protein sequence ID" value="MBB6210389.1"/>
    <property type="molecule type" value="Genomic_DNA"/>
</dbReference>
<evidence type="ECO:0000256" key="6">
    <source>
        <dbReference type="ARBA" id="ARBA00022723"/>
    </source>
</evidence>
<accession>A0A7W9ZHI4</accession>
<dbReference type="SFLD" id="SFLDG01070">
    <property type="entry name" value="PLP-dependent"/>
    <property type="match status" value="1"/>
</dbReference>
<comment type="cofactor">
    <cofactor evidence="1 12">
        <name>pyridoxal 5'-phosphate</name>
        <dbReference type="ChEBI" id="CHEBI:597326"/>
    </cofactor>
</comment>
<keyword evidence="8" id="KW-0408">Iron</keyword>
<dbReference type="EC" id="5.4.3.2" evidence="14"/>
<feature type="modified residue" description="N6-(pyridoxal phosphate)lysine" evidence="12">
    <location>
        <position position="311"/>
    </location>
</feature>
<dbReference type="NCBIfam" id="TIGR03822">
    <property type="entry name" value="AblA_like_2"/>
    <property type="match status" value="1"/>
</dbReference>
<feature type="domain" description="Radical SAM core" evidence="13">
    <location>
        <begin position="83"/>
        <end position="296"/>
    </location>
</feature>
<keyword evidence="5" id="KW-0949">S-adenosyl-L-methionine</keyword>
<feature type="binding site" evidence="11">
    <location>
        <position position="101"/>
    </location>
    <ligand>
        <name>[4Fe-4S] cluster</name>
        <dbReference type="ChEBI" id="CHEBI:49883"/>
        <note>4Fe-4S-S-AdoMet</note>
    </ligand>
</feature>
<keyword evidence="15" id="KW-1185">Reference proteome</keyword>
<evidence type="ECO:0000256" key="3">
    <source>
        <dbReference type="ARBA" id="ARBA00008703"/>
    </source>
</evidence>
<dbReference type="RefSeq" id="WP_260402400.1">
    <property type="nucleotide sequence ID" value="NZ_JACIIX010000005.1"/>
</dbReference>
<evidence type="ECO:0000256" key="4">
    <source>
        <dbReference type="ARBA" id="ARBA00022485"/>
    </source>
</evidence>
<dbReference type="GO" id="GO:0046872">
    <property type="term" value="F:metal ion binding"/>
    <property type="evidence" value="ECO:0007669"/>
    <property type="project" value="UniProtKB-KW"/>
</dbReference>
<dbReference type="InterPro" id="IPR058240">
    <property type="entry name" value="rSAM_sf"/>
</dbReference>
<evidence type="ECO:0000313" key="14">
    <source>
        <dbReference type="EMBL" id="MBB6210389.1"/>
    </source>
</evidence>
<dbReference type="CDD" id="cd01335">
    <property type="entry name" value="Radical_SAM"/>
    <property type="match status" value="1"/>
</dbReference>
<dbReference type="InterPro" id="IPR013785">
    <property type="entry name" value="Aldolase_TIM"/>
</dbReference>
<dbReference type="PANTHER" id="PTHR30538">
    <property type="entry name" value="LYSINE 2,3-AMINOMUTASE-RELATED"/>
    <property type="match status" value="1"/>
</dbReference>
<keyword evidence="10 14" id="KW-0413">Isomerase</keyword>
<evidence type="ECO:0000256" key="2">
    <source>
        <dbReference type="ARBA" id="ARBA00001966"/>
    </source>
</evidence>
<dbReference type="Proteomes" id="UP000544872">
    <property type="component" value="Unassembled WGS sequence"/>
</dbReference>
<evidence type="ECO:0000256" key="11">
    <source>
        <dbReference type="PIRSR" id="PIRSR004911-1"/>
    </source>
</evidence>
<dbReference type="PIRSF" id="PIRSF004911">
    <property type="entry name" value="DUF160"/>
    <property type="match status" value="1"/>
</dbReference>
<sequence>MMTNPATASAHSGMGTASELDAVARRYAVKTTPFLESLMAGAGAEDPLVRQFRPDARELLTTLDEVPDPIGDDAKSPLPGIVHRYPDRLLLKPVHVCAAYCRFCFRREVVGPGGETLTEAQLEAALAYIAAQPKVWEVILTGGDPLLLSPRRVRRITEALDALPQVEIIRWHSRLPVHDPAKVTEELIAALTAGKRLVPWVAVHANHADEFVPEVVAAVRRLADAGIPLVSQSVLLRGVNDTAEALEALFRAFVRNRIKPYYLHHPDLAPGTSHFRLPVDEGRALMKSLRGRVSGLGLPTYILDRPGGLGKVPLGPAWPEDWSDGTGPDVLTY</sequence>
<dbReference type="Pfam" id="PF04055">
    <property type="entry name" value="Radical_SAM"/>
    <property type="match status" value="1"/>
</dbReference>
<comment type="caution">
    <text evidence="14">The sequence shown here is derived from an EMBL/GenBank/DDBJ whole genome shotgun (WGS) entry which is preliminary data.</text>
</comment>
<gene>
    <name evidence="14" type="ORF">FHS48_001804</name>
</gene>
<dbReference type="SFLD" id="SFLDS00029">
    <property type="entry name" value="Radical_SAM"/>
    <property type="match status" value="1"/>
</dbReference>
<evidence type="ECO:0000256" key="10">
    <source>
        <dbReference type="ARBA" id="ARBA00023235"/>
    </source>
</evidence>
<dbReference type="AlphaFoldDB" id="A0A7W9ZHI4"/>
<name>A0A7W9ZHI4_NOVIT</name>
<dbReference type="PROSITE" id="PS51918">
    <property type="entry name" value="RADICAL_SAM"/>
    <property type="match status" value="1"/>
</dbReference>
<dbReference type="Gene3D" id="3.20.20.70">
    <property type="entry name" value="Aldolase class I"/>
    <property type="match status" value="1"/>
</dbReference>